<keyword evidence="1" id="KW-0378">Hydrolase</keyword>
<dbReference type="Proteomes" id="UP001157138">
    <property type="component" value="Unassembled WGS sequence"/>
</dbReference>
<dbReference type="Gene3D" id="3.40.50.1820">
    <property type="entry name" value="alpha/beta hydrolase"/>
    <property type="match status" value="1"/>
</dbReference>
<reference evidence="4" key="1">
    <citation type="journal article" date="2019" name="Int. J. Syst. Evol. Microbiol.">
        <title>The Global Catalogue of Microorganisms (GCM) 10K type strain sequencing project: providing services to taxonomists for standard genome sequencing and annotation.</title>
        <authorList>
            <consortium name="The Broad Institute Genomics Platform"/>
            <consortium name="The Broad Institute Genome Sequencing Center for Infectious Disease"/>
            <person name="Wu L."/>
            <person name="Ma J."/>
        </authorList>
    </citation>
    <scope>NUCLEOTIDE SEQUENCE [LARGE SCALE GENOMIC DNA]</scope>
    <source>
        <strain evidence="4">NBRC 108723</strain>
    </source>
</reference>
<gene>
    <name evidence="3" type="ORF">GCM10007938_20620</name>
</gene>
<dbReference type="PANTHER" id="PTHR43798:SF31">
    <property type="entry name" value="AB HYDROLASE SUPERFAMILY PROTEIN YCLE"/>
    <property type="match status" value="1"/>
</dbReference>
<dbReference type="InterPro" id="IPR050266">
    <property type="entry name" value="AB_hydrolase_sf"/>
</dbReference>
<feature type="domain" description="AB hydrolase-1" evidence="2">
    <location>
        <begin position="31"/>
        <end position="268"/>
    </location>
</feature>
<sequence>MTNGKKFAVERGGYQLNVEQYGSGPYLLIIGSVNYYKKIIPKALHENFTCVYVDHRGFAKSHAAKPVKSISLELITRDIQVICDSLNLTKVSILGHSGHGYMAMHFASNTNIEIVKLIVVGVAPNLSGHMQEKQFNHWSANASEQRKKLLEISMAKLESDIARQPARKFAHICRRLAPMRWKDPSFDELSLWDDVEMNTSLLDELWGEIFRDIDVTQFSSDLNVTVINGVLDFSIAPIETWESIDGAFQSLQLIKLEDVSHTPMLEAPDKFVDTILSVFEH</sequence>
<dbReference type="EMBL" id="BSPW01000038">
    <property type="protein sequence ID" value="GLT18284.1"/>
    <property type="molecule type" value="Genomic_DNA"/>
</dbReference>
<keyword evidence="4" id="KW-1185">Reference proteome</keyword>
<protein>
    <submittedName>
        <fullName evidence="3">Proline iminopeptidase</fullName>
    </submittedName>
</protein>
<dbReference type="PANTHER" id="PTHR43798">
    <property type="entry name" value="MONOACYLGLYCEROL LIPASE"/>
    <property type="match status" value="1"/>
</dbReference>
<accession>A0ABQ6EZ82</accession>
<dbReference type="InterPro" id="IPR029058">
    <property type="entry name" value="AB_hydrolase_fold"/>
</dbReference>
<name>A0ABQ6EZ82_9VIBR</name>
<dbReference type="Pfam" id="PF00561">
    <property type="entry name" value="Abhydrolase_1"/>
    <property type="match status" value="1"/>
</dbReference>
<proteinExistence type="predicted"/>
<evidence type="ECO:0000313" key="3">
    <source>
        <dbReference type="EMBL" id="GLT18284.1"/>
    </source>
</evidence>
<comment type="caution">
    <text evidence="3">The sequence shown here is derived from an EMBL/GenBank/DDBJ whole genome shotgun (WGS) entry which is preliminary data.</text>
</comment>
<evidence type="ECO:0000256" key="1">
    <source>
        <dbReference type="ARBA" id="ARBA00022801"/>
    </source>
</evidence>
<evidence type="ECO:0000313" key="4">
    <source>
        <dbReference type="Proteomes" id="UP001157138"/>
    </source>
</evidence>
<dbReference type="RefSeq" id="WP_284192173.1">
    <property type="nucleotide sequence ID" value="NZ_BSPW01000038.1"/>
</dbReference>
<dbReference type="InterPro" id="IPR000073">
    <property type="entry name" value="AB_hydrolase_1"/>
</dbReference>
<organism evidence="3 4">
    <name type="scientific">Vibrio zhanjiangensis</name>
    <dbReference type="NCBI Taxonomy" id="1046128"/>
    <lineage>
        <taxon>Bacteria</taxon>
        <taxon>Pseudomonadati</taxon>
        <taxon>Pseudomonadota</taxon>
        <taxon>Gammaproteobacteria</taxon>
        <taxon>Vibrionales</taxon>
        <taxon>Vibrionaceae</taxon>
        <taxon>Vibrio</taxon>
    </lineage>
</organism>
<evidence type="ECO:0000259" key="2">
    <source>
        <dbReference type="Pfam" id="PF00561"/>
    </source>
</evidence>
<dbReference type="SUPFAM" id="SSF53474">
    <property type="entry name" value="alpha/beta-Hydrolases"/>
    <property type="match status" value="1"/>
</dbReference>